<dbReference type="VEuPathDB" id="AmoebaDB:EIN_523430"/>
<dbReference type="KEGG" id="eiv:EIN_523430"/>
<dbReference type="RefSeq" id="XP_004259226.1">
    <property type="nucleotide sequence ID" value="XM_004259178.1"/>
</dbReference>
<organism evidence="1 2">
    <name type="scientific">Entamoeba invadens IP1</name>
    <dbReference type="NCBI Taxonomy" id="370355"/>
    <lineage>
        <taxon>Eukaryota</taxon>
        <taxon>Amoebozoa</taxon>
        <taxon>Evosea</taxon>
        <taxon>Archamoebae</taxon>
        <taxon>Mastigamoebida</taxon>
        <taxon>Entamoebidae</taxon>
        <taxon>Entamoeba</taxon>
    </lineage>
</organism>
<keyword evidence="2" id="KW-1185">Reference proteome</keyword>
<evidence type="ECO:0000313" key="1">
    <source>
        <dbReference type="EMBL" id="ELP92455.1"/>
    </source>
</evidence>
<accession>A0A0A1UEU3</accession>
<dbReference type="AlphaFoldDB" id="A0A0A1UEU3"/>
<protein>
    <submittedName>
        <fullName evidence="1">Uncharacterized protein</fullName>
    </submittedName>
</protein>
<reference evidence="1 2" key="1">
    <citation type="submission" date="2012-10" db="EMBL/GenBank/DDBJ databases">
        <authorList>
            <person name="Zafar N."/>
            <person name="Inman J."/>
            <person name="Hall N."/>
            <person name="Lorenzi H."/>
            <person name="Caler E."/>
        </authorList>
    </citation>
    <scope>NUCLEOTIDE SEQUENCE [LARGE SCALE GENOMIC DNA]</scope>
    <source>
        <strain evidence="1 2">IP1</strain>
    </source>
</reference>
<dbReference type="GeneID" id="14891461"/>
<name>A0A0A1UEU3_ENTIV</name>
<evidence type="ECO:0000313" key="2">
    <source>
        <dbReference type="Proteomes" id="UP000014680"/>
    </source>
</evidence>
<dbReference type="Proteomes" id="UP000014680">
    <property type="component" value="Unassembled WGS sequence"/>
</dbReference>
<dbReference type="EMBL" id="KB206368">
    <property type="protein sequence ID" value="ELP92455.1"/>
    <property type="molecule type" value="Genomic_DNA"/>
</dbReference>
<proteinExistence type="predicted"/>
<sequence>MDYLESFMGQVRDYFVSLFVGDSVTKQNTYSRMSTVPLGQSSQNISNIPTQDTEVLFGITFKTRANAITKRAQPTSFNDQNKPQINLNAPQKSFEAPQKVVSLKRKATENEEGATQTIGTAKNPIEVDNRIVDDAPMKEADATEPQANTEENKSKVNATNMSEFDKYLGNFSRSILTDEVIQKELAERSKTQIQRLHEKIEAMAKNPVTEKIKVLRKSQIKRSEQARREKFFEENKIISIDVKDFTEEKAQEKMKPVEKPQSEVKEVQETPLNTINSINTINIVNTEKPSFSLSTEPYVVGAIGVEKKEEKKEVAPPSFNFSGGFQTEEKKEEVPPASNLSDMFKTFNKKEEEKKDIPQAFNFSNVFQTGEKKEETQPASNLNDMFNGFNKKEEKKEDAPQAFNFSGAFQTEEKKEDPKQIEQNITNSFFVPQNVMGEMKSIFMGALPNNEQQNTQNNQTQQTTTMLKDTTQQTKETPITLDFGGMKVTPPAGFKISTTANAPQITVPPPTPVNTQQINPPQNETQVPTFTNNFFSTPQPEATQQQQQTLPTFNIQQNQPEKNTKKVDEAKTTNWFEAGVDFNSIDWSKCGPKIEIDPAQAGLSFFDKN</sequence>
<gene>
    <name evidence="1" type="ORF">EIN_523430</name>
</gene>